<dbReference type="GO" id="GO:0005737">
    <property type="term" value="C:cytoplasm"/>
    <property type="evidence" value="ECO:0007669"/>
    <property type="project" value="TreeGrafter"/>
</dbReference>
<keyword evidence="1" id="KW-0456">Lyase</keyword>
<dbReference type="GO" id="GO:0019748">
    <property type="term" value="P:secondary metabolic process"/>
    <property type="evidence" value="ECO:0007669"/>
    <property type="project" value="TreeGrafter"/>
</dbReference>
<dbReference type="InterPro" id="IPR006680">
    <property type="entry name" value="Amidohydro-rel"/>
</dbReference>
<dbReference type="PANTHER" id="PTHR21240:SF28">
    <property type="entry name" value="ISO-OROTATE DECARBOXYLASE (EUROFUNG)"/>
    <property type="match status" value="1"/>
</dbReference>
<dbReference type="GO" id="GO:0016831">
    <property type="term" value="F:carboxy-lyase activity"/>
    <property type="evidence" value="ECO:0007669"/>
    <property type="project" value="InterPro"/>
</dbReference>
<sequence>VTTVEHRTVDFPVFDADNHMYETQEAFTRYLPSEHRSAITYVQVNGRTKIAINGKLSEYIPNPTFEVVAPPGAQEDFYRRGNPDGKSLREIFGTPIPCPEWARTAEARLPHLDELGLDGALMFPTLASLIEERMRDDPDLTHAVIHSLNEWIHDEWTFDYQNRIFATPIITLPIVDKAIVELEWCLDRGVRCILIRPAPAWGLRGPRSPGLPEFDPFWARVQEAGVLVGMHSSDSGYADLVSIWEGSTEFLPFQPNPFRSLVMANRAITDMMNAMVCHGAFSRFPNLRIATIENGGTWVKPLVDGLESIYKKMPQEFDEHPVEAFRRNVYVNPFWEDALEGLVDIMGPERLLFGSDYPHPEGLGNPVSFVDDLPESLSSEDTARIMGGNLRELLHLES</sequence>
<dbReference type="EMBL" id="UINC01007817">
    <property type="protein sequence ID" value="SVA35215.1"/>
    <property type="molecule type" value="Genomic_DNA"/>
</dbReference>
<dbReference type="GO" id="GO:0016787">
    <property type="term" value="F:hydrolase activity"/>
    <property type="evidence" value="ECO:0007669"/>
    <property type="project" value="InterPro"/>
</dbReference>
<protein>
    <recommendedName>
        <fullName evidence="2">Amidohydrolase-related domain-containing protein</fullName>
    </recommendedName>
</protein>
<dbReference type="Gene3D" id="3.20.20.140">
    <property type="entry name" value="Metal-dependent hydrolases"/>
    <property type="match status" value="1"/>
</dbReference>
<dbReference type="InterPro" id="IPR032465">
    <property type="entry name" value="ACMSD"/>
</dbReference>
<evidence type="ECO:0000313" key="3">
    <source>
        <dbReference type="EMBL" id="SVA35215.1"/>
    </source>
</evidence>
<dbReference type="AlphaFoldDB" id="A0A381V4C5"/>
<proteinExistence type="predicted"/>
<accession>A0A381V4C5</accession>
<dbReference type="InterPro" id="IPR032466">
    <property type="entry name" value="Metal_Hydrolase"/>
</dbReference>
<evidence type="ECO:0000256" key="1">
    <source>
        <dbReference type="ARBA" id="ARBA00023239"/>
    </source>
</evidence>
<dbReference type="SUPFAM" id="SSF51556">
    <property type="entry name" value="Metallo-dependent hydrolases"/>
    <property type="match status" value="1"/>
</dbReference>
<dbReference type="PANTHER" id="PTHR21240">
    <property type="entry name" value="2-AMINO-3-CARBOXYLMUCONATE-6-SEMIALDEHYDE DECARBOXYLASE"/>
    <property type="match status" value="1"/>
</dbReference>
<evidence type="ECO:0000259" key="2">
    <source>
        <dbReference type="Pfam" id="PF04909"/>
    </source>
</evidence>
<organism evidence="3">
    <name type="scientific">marine metagenome</name>
    <dbReference type="NCBI Taxonomy" id="408172"/>
    <lineage>
        <taxon>unclassified sequences</taxon>
        <taxon>metagenomes</taxon>
        <taxon>ecological metagenomes</taxon>
    </lineage>
</organism>
<name>A0A381V4C5_9ZZZZ</name>
<feature type="non-terminal residue" evidence="3">
    <location>
        <position position="1"/>
    </location>
</feature>
<gene>
    <name evidence="3" type="ORF">METZ01_LOCUS88069</name>
</gene>
<feature type="domain" description="Amidohydrolase-related" evidence="2">
    <location>
        <begin position="134"/>
        <end position="395"/>
    </location>
</feature>
<dbReference type="Pfam" id="PF04909">
    <property type="entry name" value="Amidohydro_2"/>
    <property type="match status" value="1"/>
</dbReference>
<reference evidence="3" key="1">
    <citation type="submission" date="2018-05" db="EMBL/GenBank/DDBJ databases">
        <authorList>
            <person name="Lanie J.A."/>
            <person name="Ng W.-L."/>
            <person name="Kazmierczak K.M."/>
            <person name="Andrzejewski T.M."/>
            <person name="Davidsen T.M."/>
            <person name="Wayne K.J."/>
            <person name="Tettelin H."/>
            <person name="Glass J.I."/>
            <person name="Rusch D."/>
            <person name="Podicherti R."/>
            <person name="Tsui H.-C.T."/>
            <person name="Winkler M.E."/>
        </authorList>
    </citation>
    <scope>NUCLEOTIDE SEQUENCE</scope>
</reference>